<feature type="transmembrane region" description="Helical" evidence="1">
    <location>
        <begin position="38"/>
        <end position="56"/>
    </location>
</feature>
<reference evidence="2" key="2">
    <citation type="submission" date="2020-09" db="EMBL/GenBank/DDBJ databases">
        <authorList>
            <person name="Sun Q."/>
            <person name="Zhou Y."/>
        </authorList>
    </citation>
    <scope>NUCLEOTIDE SEQUENCE</scope>
    <source>
        <strain evidence="2">CGMCC 1.6293</strain>
    </source>
</reference>
<comment type="caution">
    <text evidence="2">The sequence shown here is derived from an EMBL/GenBank/DDBJ whole genome shotgun (WGS) entry which is preliminary data.</text>
</comment>
<evidence type="ECO:0000313" key="2">
    <source>
        <dbReference type="EMBL" id="GGL89737.1"/>
    </source>
</evidence>
<accession>A0A917SPB1</accession>
<keyword evidence="1" id="KW-1133">Transmembrane helix</keyword>
<organism evidence="2 3">
    <name type="scientific">Pseudooceanicola nanhaiensis</name>
    <dbReference type="NCBI Taxonomy" id="375761"/>
    <lineage>
        <taxon>Bacteria</taxon>
        <taxon>Pseudomonadati</taxon>
        <taxon>Pseudomonadota</taxon>
        <taxon>Alphaproteobacteria</taxon>
        <taxon>Rhodobacterales</taxon>
        <taxon>Paracoccaceae</taxon>
        <taxon>Pseudooceanicola</taxon>
    </lineage>
</organism>
<feature type="transmembrane region" description="Helical" evidence="1">
    <location>
        <begin position="128"/>
        <end position="147"/>
    </location>
</feature>
<proteinExistence type="predicted"/>
<dbReference type="AlphaFoldDB" id="A0A917SPB1"/>
<dbReference type="InterPro" id="IPR047784">
    <property type="entry name" value="TrgA"/>
</dbReference>
<feature type="transmembrane region" description="Helical" evidence="1">
    <location>
        <begin position="63"/>
        <end position="86"/>
    </location>
</feature>
<keyword evidence="1" id="KW-0472">Membrane</keyword>
<reference evidence="2" key="1">
    <citation type="journal article" date="2014" name="Int. J. Syst. Evol. Microbiol.">
        <title>Complete genome sequence of Corynebacterium casei LMG S-19264T (=DSM 44701T), isolated from a smear-ripened cheese.</title>
        <authorList>
            <consortium name="US DOE Joint Genome Institute (JGI-PGF)"/>
            <person name="Walter F."/>
            <person name="Albersmeier A."/>
            <person name="Kalinowski J."/>
            <person name="Ruckert C."/>
        </authorList>
    </citation>
    <scope>NUCLEOTIDE SEQUENCE</scope>
    <source>
        <strain evidence="2">CGMCC 1.6293</strain>
    </source>
</reference>
<evidence type="ECO:0008006" key="4">
    <source>
        <dbReference type="Google" id="ProtNLM"/>
    </source>
</evidence>
<sequence>MMTMPKVVAGALTAFLAWIVSGLVKTELLAVYGSYNFGWFVTLSVVVGFVCGYRVLGSRATGALGAAIAMSVGMTAAAATVFWVLALVTANEMLRLALERRYRGPVEGIEDMVRIGGNYGQHLLHANIILTLVIGGCIAGVLTEIAARRWN</sequence>
<protein>
    <recommendedName>
        <fullName evidence="4">Tellurium resistance protein</fullName>
    </recommendedName>
</protein>
<evidence type="ECO:0000313" key="3">
    <source>
        <dbReference type="Proteomes" id="UP000649829"/>
    </source>
</evidence>
<name>A0A917SPB1_9RHOB</name>
<dbReference type="Proteomes" id="UP000649829">
    <property type="component" value="Unassembled WGS sequence"/>
</dbReference>
<dbReference type="EMBL" id="BMLF01000001">
    <property type="protein sequence ID" value="GGL89737.1"/>
    <property type="molecule type" value="Genomic_DNA"/>
</dbReference>
<evidence type="ECO:0000256" key="1">
    <source>
        <dbReference type="SAM" id="Phobius"/>
    </source>
</evidence>
<keyword evidence="3" id="KW-1185">Reference proteome</keyword>
<keyword evidence="1" id="KW-0812">Transmembrane</keyword>
<gene>
    <name evidence="2" type="ORF">GCM10011534_09810</name>
</gene>
<dbReference type="NCBIfam" id="NF033773">
    <property type="entry name" value="tellur_TrgA"/>
    <property type="match status" value="1"/>
</dbReference>